<sequence length="119" mass="13037">MADGIKGWARLMRATKVSYWGLGWALRSEEAFRIEAVLCLLLVPAALWLGHSGLERALLLLSLFVVLITELLNTAVEVVVDRIGKDWNELSGRAKDLGSAAVHLSLVQVLVVWGFVLLG</sequence>
<comment type="cofactor">
    <cofactor evidence="23">
        <name>Mg(2+)</name>
        <dbReference type="ChEBI" id="CHEBI:18420"/>
    </cofactor>
    <text evidence="23">Mn(2+), Zn(2+), Cd(2+) and Co(2+) support activity to lesser extents.</text>
</comment>
<comment type="subcellular location">
    <subcellularLocation>
        <location evidence="1 24">Cell inner membrane</location>
        <topology evidence="1 24">Multi-pass membrane protein</topology>
    </subcellularLocation>
</comment>
<dbReference type="AlphaFoldDB" id="A0A1H9CFL8"/>
<evidence type="ECO:0000256" key="1">
    <source>
        <dbReference type="ARBA" id="ARBA00004429"/>
    </source>
</evidence>
<evidence type="ECO:0000256" key="20">
    <source>
        <dbReference type="PIRSR" id="PIRSR600829-1"/>
    </source>
</evidence>
<dbReference type="GO" id="GO:0005886">
    <property type="term" value="C:plasma membrane"/>
    <property type="evidence" value="ECO:0007669"/>
    <property type="project" value="UniProtKB-SubCell"/>
</dbReference>
<dbReference type="GO" id="GO:0046872">
    <property type="term" value="F:metal ion binding"/>
    <property type="evidence" value="ECO:0007669"/>
    <property type="project" value="UniProtKB-KW"/>
</dbReference>
<keyword evidence="11 22" id="KW-0547">Nucleotide-binding</keyword>
<evidence type="ECO:0000256" key="13">
    <source>
        <dbReference type="ARBA" id="ARBA00022840"/>
    </source>
</evidence>
<evidence type="ECO:0000256" key="15">
    <source>
        <dbReference type="ARBA" id="ARBA00022989"/>
    </source>
</evidence>
<dbReference type="EC" id="2.7.1.107" evidence="3 24"/>
<dbReference type="InterPro" id="IPR036945">
    <property type="entry name" value="DAGK_sf"/>
</dbReference>
<evidence type="ECO:0000256" key="5">
    <source>
        <dbReference type="ARBA" id="ARBA00022475"/>
    </source>
</evidence>
<feature type="active site" description="Proton acceptor" evidence="20">
    <location>
        <position position="70"/>
    </location>
</feature>
<evidence type="ECO:0000256" key="2">
    <source>
        <dbReference type="ARBA" id="ARBA00005967"/>
    </source>
</evidence>
<dbReference type="OrthoDB" id="9796011at2"/>
<dbReference type="PANTHER" id="PTHR34299:SF1">
    <property type="entry name" value="DIACYLGLYCEROL KINASE"/>
    <property type="match status" value="1"/>
</dbReference>
<organism evidence="25 26">
    <name type="scientific">Solimonas aquatica</name>
    <dbReference type="NCBI Taxonomy" id="489703"/>
    <lineage>
        <taxon>Bacteria</taxon>
        <taxon>Pseudomonadati</taxon>
        <taxon>Pseudomonadota</taxon>
        <taxon>Gammaproteobacteria</taxon>
        <taxon>Nevskiales</taxon>
        <taxon>Nevskiaceae</taxon>
        <taxon>Solimonas</taxon>
    </lineage>
</organism>
<keyword evidence="5" id="KW-1003">Cell membrane</keyword>
<dbReference type="InterPro" id="IPR000829">
    <property type="entry name" value="DAGK"/>
</dbReference>
<evidence type="ECO:0000256" key="11">
    <source>
        <dbReference type="ARBA" id="ARBA00022741"/>
    </source>
</evidence>
<dbReference type="Gene3D" id="1.10.287.3610">
    <property type="match status" value="1"/>
</dbReference>
<dbReference type="Proteomes" id="UP000199233">
    <property type="component" value="Unassembled WGS sequence"/>
</dbReference>
<gene>
    <name evidence="25" type="ORF">SAMN04488038_10321</name>
</gene>
<feature type="binding site" evidence="21">
    <location>
        <position position="10"/>
    </location>
    <ligand>
        <name>substrate</name>
    </ligand>
</feature>
<evidence type="ECO:0000256" key="16">
    <source>
        <dbReference type="ARBA" id="ARBA00023098"/>
    </source>
</evidence>
<dbReference type="PROSITE" id="PS01069">
    <property type="entry name" value="DAGK_PROKAR"/>
    <property type="match status" value="1"/>
</dbReference>
<dbReference type="InterPro" id="IPR033718">
    <property type="entry name" value="DAGK_prok"/>
</dbReference>
<dbReference type="Pfam" id="PF01219">
    <property type="entry name" value="DAGK_prokar"/>
    <property type="match status" value="1"/>
</dbReference>
<feature type="transmembrane region" description="Helical" evidence="24">
    <location>
        <begin position="31"/>
        <end position="50"/>
    </location>
</feature>
<proteinExistence type="inferred from homology"/>
<accession>A0A1H9CFL8</accession>
<keyword evidence="12 24" id="KW-0418">Kinase</keyword>
<evidence type="ECO:0000256" key="6">
    <source>
        <dbReference type="ARBA" id="ARBA00022516"/>
    </source>
</evidence>
<feature type="binding site" evidence="22">
    <location>
        <position position="77"/>
    </location>
    <ligand>
        <name>ATP</name>
        <dbReference type="ChEBI" id="CHEBI:30616"/>
    </ligand>
</feature>
<keyword evidence="8 24" id="KW-0808">Transferase</keyword>
<feature type="binding site" evidence="21">
    <location>
        <begin position="31"/>
        <end position="35"/>
    </location>
    <ligand>
        <name>substrate</name>
    </ligand>
</feature>
<comment type="similarity">
    <text evidence="2 24">Belongs to the bacterial diacylglycerol kinase family.</text>
</comment>
<comment type="function">
    <text evidence="24">Catalyzes the ATP-dependent phosphorylation of sn-l,2-diacylglycerol (DAG) to phosphatidic acid. Involved in the recycling of diacylglycerol produced as a by-product during membrane-derived oligosaccharide (MDO) biosynthesis.</text>
</comment>
<evidence type="ECO:0000313" key="25">
    <source>
        <dbReference type="EMBL" id="SEP99438.1"/>
    </source>
</evidence>
<evidence type="ECO:0000256" key="7">
    <source>
        <dbReference type="ARBA" id="ARBA00022519"/>
    </source>
</evidence>
<dbReference type="EMBL" id="FOFS01000003">
    <property type="protein sequence ID" value="SEP99438.1"/>
    <property type="molecule type" value="Genomic_DNA"/>
</dbReference>
<keyword evidence="9 24" id="KW-0812">Transmembrane</keyword>
<feature type="transmembrane region" description="Helical" evidence="24">
    <location>
        <begin position="100"/>
        <end position="118"/>
    </location>
</feature>
<feature type="binding site" evidence="22">
    <location>
        <position position="29"/>
    </location>
    <ligand>
        <name>ATP</name>
        <dbReference type="ChEBI" id="CHEBI:30616"/>
    </ligand>
</feature>
<dbReference type="STRING" id="489703.SAMN04488038_10321"/>
<keyword evidence="6" id="KW-0444">Lipid biosynthesis</keyword>
<dbReference type="RefSeq" id="WP_093282520.1">
    <property type="nucleotide sequence ID" value="NZ_FOFS01000003.1"/>
</dbReference>
<evidence type="ECO:0000256" key="8">
    <source>
        <dbReference type="ARBA" id="ARBA00022679"/>
    </source>
</evidence>
<evidence type="ECO:0000256" key="23">
    <source>
        <dbReference type="PIRSR" id="PIRSR600829-4"/>
    </source>
</evidence>
<evidence type="ECO:0000256" key="3">
    <source>
        <dbReference type="ARBA" id="ARBA00012133"/>
    </source>
</evidence>
<dbReference type="PANTHER" id="PTHR34299">
    <property type="entry name" value="DIACYLGLYCEROL KINASE"/>
    <property type="match status" value="1"/>
</dbReference>
<keyword evidence="7 24" id="KW-0997">Cell inner membrane</keyword>
<dbReference type="CDD" id="cd14264">
    <property type="entry name" value="DAGK_IM"/>
    <property type="match status" value="1"/>
</dbReference>
<keyword evidence="19 24" id="KW-1208">Phospholipid metabolism</keyword>
<evidence type="ECO:0000256" key="21">
    <source>
        <dbReference type="PIRSR" id="PIRSR600829-2"/>
    </source>
</evidence>
<evidence type="ECO:0000256" key="18">
    <source>
        <dbReference type="ARBA" id="ARBA00023209"/>
    </source>
</evidence>
<evidence type="ECO:0000256" key="22">
    <source>
        <dbReference type="PIRSR" id="PIRSR600829-3"/>
    </source>
</evidence>
<feature type="binding site" evidence="21">
    <location>
        <position position="70"/>
    </location>
    <ligand>
        <name>substrate</name>
    </ligand>
</feature>
<protein>
    <recommendedName>
        <fullName evidence="4 24">Diacylglycerol kinase</fullName>
        <ecNumber evidence="3 24">2.7.1.107</ecNumber>
    </recommendedName>
</protein>
<keyword evidence="14 23" id="KW-0460">Magnesium</keyword>
<feature type="binding site" evidence="23">
    <location>
        <position position="77"/>
    </location>
    <ligand>
        <name>a divalent metal cation</name>
        <dbReference type="ChEBI" id="CHEBI:60240"/>
    </ligand>
</feature>
<keyword evidence="15 24" id="KW-1133">Transmembrane helix</keyword>
<feature type="binding site" evidence="21">
    <location>
        <position position="56"/>
    </location>
    <ligand>
        <name>substrate</name>
    </ligand>
</feature>
<dbReference type="GO" id="GO:0006654">
    <property type="term" value="P:phosphatidic acid biosynthetic process"/>
    <property type="evidence" value="ECO:0007669"/>
    <property type="project" value="InterPro"/>
</dbReference>
<keyword evidence="26" id="KW-1185">Reference proteome</keyword>
<feature type="transmembrane region" description="Helical" evidence="24">
    <location>
        <begin position="57"/>
        <end position="80"/>
    </location>
</feature>
<evidence type="ECO:0000256" key="9">
    <source>
        <dbReference type="ARBA" id="ARBA00022692"/>
    </source>
</evidence>
<dbReference type="GO" id="GO:0005524">
    <property type="term" value="F:ATP binding"/>
    <property type="evidence" value="ECO:0007669"/>
    <property type="project" value="UniProtKB-KW"/>
</dbReference>
<keyword evidence="17 24" id="KW-0472">Membrane</keyword>
<evidence type="ECO:0000256" key="4">
    <source>
        <dbReference type="ARBA" id="ARBA00017575"/>
    </source>
</evidence>
<feature type="binding site" evidence="23">
    <location>
        <position position="29"/>
    </location>
    <ligand>
        <name>a divalent metal cation</name>
        <dbReference type="ChEBI" id="CHEBI:60240"/>
    </ligand>
</feature>
<evidence type="ECO:0000256" key="24">
    <source>
        <dbReference type="RuleBase" id="RU363065"/>
    </source>
</evidence>
<evidence type="ECO:0000256" key="17">
    <source>
        <dbReference type="ARBA" id="ARBA00023136"/>
    </source>
</evidence>
<evidence type="ECO:0000256" key="19">
    <source>
        <dbReference type="ARBA" id="ARBA00023264"/>
    </source>
</evidence>
<evidence type="ECO:0000256" key="10">
    <source>
        <dbReference type="ARBA" id="ARBA00022723"/>
    </source>
</evidence>
<keyword evidence="18" id="KW-0594">Phospholipid biosynthesis</keyword>
<evidence type="ECO:0000256" key="14">
    <source>
        <dbReference type="ARBA" id="ARBA00022842"/>
    </source>
</evidence>
<reference evidence="25 26" key="1">
    <citation type="submission" date="2016-10" db="EMBL/GenBank/DDBJ databases">
        <authorList>
            <person name="de Groot N.N."/>
        </authorList>
    </citation>
    <scope>NUCLEOTIDE SEQUENCE [LARGE SCALE GENOMIC DNA]</scope>
    <source>
        <strain evidence="25 26">DSM 25927</strain>
    </source>
</reference>
<name>A0A1H9CFL8_9GAMM</name>
<feature type="binding site" evidence="22">
    <location>
        <position position="10"/>
    </location>
    <ligand>
        <name>ATP</name>
        <dbReference type="ChEBI" id="CHEBI:30616"/>
    </ligand>
</feature>
<dbReference type="GO" id="GO:0004143">
    <property type="term" value="F:ATP-dependent diacylglycerol kinase activity"/>
    <property type="evidence" value="ECO:0007669"/>
    <property type="project" value="UniProtKB-EC"/>
</dbReference>
<keyword evidence="13 22" id="KW-0067">ATP-binding</keyword>
<comment type="catalytic activity">
    <reaction evidence="24">
        <text>a 1,2-diacyl-sn-glycerol + ATP = a 1,2-diacyl-sn-glycero-3-phosphate + ADP + H(+)</text>
        <dbReference type="Rhea" id="RHEA:10272"/>
        <dbReference type="ChEBI" id="CHEBI:15378"/>
        <dbReference type="ChEBI" id="CHEBI:17815"/>
        <dbReference type="ChEBI" id="CHEBI:30616"/>
        <dbReference type="ChEBI" id="CHEBI:58608"/>
        <dbReference type="ChEBI" id="CHEBI:456216"/>
        <dbReference type="EC" id="2.7.1.107"/>
    </reaction>
</comment>
<evidence type="ECO:0000256" key="12">
    <source>
        <dbReference type="ARBA" id="ARBA00022777"/>
    </source>
</evidence>
<keyword evidence="16 24" id="KW-0443">Lipid metabolism</keyword>
<evidence type="ECO:0000313" key="26">
    <source>
        <dbReference type="Proteomes" id="UP000199233"/>
    </source>
</evidence>
<keyword evidence="10 23" id="KW-0479">Metal-binding</keyword>
<feature type="binding site" evidence="22">
    <location>
        <begin position="95"/>
        <end position="96"/>
    </location>
    <ligand>
        <name>ATP</name>
        <dbReference type="ChEBI" id="CHEBI:30616"/>
    </ligand>
</feature>
<feature type="binding site" evidence="21">
    <location>
        <position position="99"/>
    </location>
    <ligand>
        <name>substrate</name>
    </ligand>
</feature>